<dbReference type="PANTHER" id="PTHR31025">
    <property type="entry name" value="SI:CH211-196P9.1-RELATED"/>
    <property type="match status" value="1"/>
</dbReference>
<reference evidence="1 2" key="1">
    <citation type="submission" date="2021-07" db="EMBL/GenBank/DDBJ databases">
        <authorList>
            <person name="Palmer J.M."/>
        </authorList>
    </citation>
    <scope>NUCLEOTIDE SEQUENCE [LARGE SCALE GENOMIC DNA]</scope>
    <source>
        <strain evidence="1 2">AT_MEX2019</strain>
        <tissue evidence="1">Muscle</tissue>
    </source>
</reference>
<dbReference type="EMBL" id="JAHUTI010039398">
    <property type="protein sequence ID" value="MED6244150.1"/>
    <property type="molecule type" value="Genomic_DNA"/>
</dbReference>
<gene>
    <name evidence="1" type="ORF">ATANTOWER_025609</name>
</gene>
<proteinExistence type="predicted"/>
<evidence type="ECO:0000313" key="2">
    <source>
        <dbReference type="Proteomes" id="UP001345963"/>
    </source>
</evidence>
<sequence>MHDTIHTRQACILQSLCTYLNEDCKKLIKEYLNTDSEANSCMEQTVMVVYVIRKEGAEPEDDPEDIDVLIKGAEAPSGLGNIAQARALVFGLTHCLNLSYPPELKFTFEAFQKILGNLDGQRLSSKAQFLKNKLMGTADGIFMFLLS</sequence>
<keyword evidence="2" id="KW-1185">Reference proteome</keyword>
<accession>A0ABU7B3C1</accession>
<protein>
    <submittedName>
        <fullName evidence="1">Uncharacterized protein</fullName>
    </submittedName>
</protein>
<comment type="caution">
    <text evidence="1">The sequence shown here is derived from an EMBL/GenBank/DDBJ whole genome shotgun (WGS) entry which is preliminary data.</text>
</comment>
<dbReference type="Proteomes" id="UP001345963">
    <property type="component" value="Unassembled WGS sequence"/>
</dbReference>
<organism evidence="1 2">
    <name type="scientific">Ataeniobius toweri</name>
    <dbReference type="NCBI Taxonomy" id="208326"/>
    <lineage>
        <taxon>Eukaryota</taxon>
        <taxon>Metazoa</taxon>
        <taxon>Chordata</taxon>
        <taxon>Craniata</taxon>
        <taxon>Vertebrata</taxon>
        <taxon>Euteleostomi</taxon>
        <taxon>Actinopterygii</taxon>
        <taxon>Neopterygii</taxon>
        <taxon>Teleostei</taxon>
        <taxon>Neoteleostei</taxon>
        <taxon>Acanthomorphata</taxon>
        <taxon>Ovalentaria</taxon>
        <taxon>Atherinomorphae</taxon>
        <taxon>Cyprinodontiformes</taxon>
        <taxon>Goodeidae</taxon>
        <taxon>Ataeniobius</taxon>
    </lineage>
</organism>
<name>A0ABU7B3C1_9TELE</name>
<dbReference type="PANTHER" id="PTHR31025:SF27">
    <property type="entry name" value="SI:CH211-193K19.2-RELATED"/>
    <property type="match status" value="1"/>
</dbReference>
<evidence type="ECO:0000313" key="1">
    <source>
        <dbReference type="EMBL" id="MED6244150.1"/>
    </source>
</evidence>